<dbReference type="RefSeq" id="WP_261836642.1">
    <property type="nucleotide sequence ID" value="NZ_AP024882.1"/>
</dbReference>
<reference evidence="2 5" key="1">
    <citation type="submission" date="2015-01" db="EMBL/GenBank/DDBJ databases">
        <title>Vibrio sp. C1 JCM 19231 whole genome shotgun sequence.</title>
        <authorList>
            <person name="Sawabe T."/>
            <person name="Meirelles P."/>
            <person name="Feng G."/>
            <person name="Sayaka M."/>
            <person name="Hattori M."/>
            <person name="Ohkuma M."/>
        </authorList>
    </citation>
    <scope>NUCLEOTIDE SEQUENCE [LARGE SCALE GENOMIC DNA]</scope>
    <source>
        <strain evidence="5">JCM 19231</strain>
        <strain evidence="2">JCM19231</strain>
    </source>
</reference>
<protein>
    <recommendedName>
        <fullName evidence="1">N-acetyltransferase domain-containing protein</fullName>
    </recommendedName>
</protein>
<dbReference type="STRING" id="1481914.JCM19241_1378"/>
<evidence type="ECO:0000259" key="1">
    <source>
        <dbReference type="PROSITE" id="PS51186"/>
    </source>
</evidence>
<accession>A0A0B8NMR1</accession>
<dbReference type="EMBL" id="BBRZ01000020">
    <property type="protein sequence ID" value="GAM55920.1"/>
    <property type="molecule type" value="Genomic_DNA"/>
</dbReference>
<accession>A0A0B8Q5X2</accession>
<dbReference type="Pfam" id="PF00583">
    <property type="entry name" value="Acetyltransf_1"/>
    <property type="match status" value="1"/>
</dbReference>
<dbReference type="Proteomes" id="UP000031671">
    <property type="component" value="Unassembled WGS sequence"/>
</dbReference>
<dbReference type="CDD" id="cd04301">
    <property type="entry name" value="NAT_SF"/>
    <property type="match status" value="1"/>
</dbReference>
<gene>
    <name evidence="2" type="ORF">JCM19231_5067</name>
    <name evidence="3" type="ORF">JCM19241_1378</name>
</gene>
<dbReference type="Gene3D" id="3.40.630.30">
    <property type="match status" value="1"/>
</dbReference>
<evidence type="ECO:0000313" key="3">
    <source>
        <dbReference type="EMBL" id="GAM75035.1"/>
    </source>
</evidence>
<evidence type="ECO:0000313" key="2">
    <source>
        <dbReference type="EMBL" id="GAM55920.1"/>
    </source>
</evidence>
<dbReference type="GO" id="GO:0016747">
    <property type="term" value="F:acyltransferase activity, transferring groups other than amino-acyl groups"/>
    <property type="evidence" value="ECO:0007669"/>
    <property type="project" value="InterPro"/>
</dbReference>
<reference evidence="3 4" key="2">
    <citation type="submission" date="2015-01" db="EMBL/GenBank/DDBJ databases">
        <title>Vibrio sp. C94 JCM 19241 whole genome shotgun sequence.</title>
        <authorList>
            <person name="Sawabe T."/>
            <person name="Meirelles P."/>
            <person name="Feng G."/>
            <person name="Sayaka M."/>
            <person name="Hattori M."/>
            <person name="Ohkuma M."/>
        </authorList>
    </citation>
    <scope>NUCLEOTIDE SEQUENCE [LARGE SCALE GENOMIC DNA]</scope>
    <source>
        <strain evidence="4">JCM 19241</strain>
        <strain evidence="3">JCM19241</strain>
    </source>
</reference>
<dbReference type="SUPFAM" id="SSF55729">
    <property type="entry name" value="Acyl-CoA N-acyltransferases (Nat)"/>
    <property type="match status" value="1"/>
</dbReference>
<proteinExistence type="predicted"/>
<dbReference type="InterPro" id="IPR016181">
    <property type="entry name" value="Acyl_CoA_acyltransferase"/>
</dbReference>
<feature type="domain" description="N-acetyltransferase" evidence="1">
    <location>
        <begin position="1"/>
        <end position="159"/>
    </location>
</feature>
<reference evidence="4 5" key="3">
    <citation type="submission" date="2015-01" db="EMBL/GenBank/DDBJ databases">
        <authorList>
            <consortium name="NBRP consortium"/>
            <person name="Sawabe T."/>
            <person name="Meirelles P."/>
            <person name="Feng G."/>
            <person name="Sayaka M."/>
            <person name="Hattori M."/>
            <person name="Ohkuma M."/>
        </authorList>
    </citation>
    <scope>NUCLEOTIDE SEQUENCE [LARGE SCALE GENOMIC DNA]</scope>
    <source>
        <strain evidence="5">JCM 19231</strain>
        <strain evidence="4">JCM 19241</strain>
        <strain evidence="2">JCM19231</strain>
        <strain evidence="3">JCM19241</strain>
    </source>
</reference>
<dbReference type="Proteomes" id="UP000031666">
    <property type="component" value="Unassembled WGS sequence"/>
</dbReference>
<dbReference type="PROSITE" id="PS51186">
    <property type="entry name" value="GNAT"/>
    <property type="match status" value="1"/>
</dbReference>
<evidence type="ECO:0000313" key="4">
    <source>
        <dbReference type="Proteomes" id="UP000031666"/>
    </source>
</evidence>
<comment type="caution">
    <text evidence="2">The sequence shown here is derived from an EMBL/GenBank/DDBJ whole genome shotgun (WGS) entry which is preliminary data.</text>
</comment>
<keyword evidence="5" id="KW-1185">Reference proteome</keyword>
<sequence length="159" mass="18189">MKIRLLHPSETDIQKELLFTALWKPEDETPHTKADLELPHIKEYYQDWGKQGDLALVAVNGDDAPIGLIQIRHKTCVTDDHAEHPELAMAVLPEHHGKGIAKALFDELFTRIENTESGIRLGVHPKNQKAIGLYERFGFRVYDRPDKGYPQMVWLAETL</sequence>
<dbReference type="AlphaFoldDB" id="A0A0B8NMR1"/>
<name>A0A0B8NMR1_9VIBR</name>
<evidence type="ECO:0000313" key="5">
    <source>
        <dbReference type="Proteomes" id="UP000031671"/>
    </source>
</evidence>
<dbReference type="InterPro" id="IPR000182">
    <property type="entry name" value="GNAT_dom"/>
</dbReference>
<dbReference type="EMBL" id="BBSC01000003">
    <property type="protein sequence ID" value="GAM75035.1"/>
    <property type="molecule type" value="Genomic_DNA"/>
</dbReference>
<dbReference type="PANTHER" id="PTHR43617">
    <property type="entry name" value="L-AMINO ACID N-ACETYLTRANSFERASE"/>
    <property type="match status" value="1"/>
</dbReference>
<organism evidence="2 5">
    <name type="scientific">Vibrio ishigakensis</name>
    <dbReference type="NCBI Taxonomy" id="1481914"/>
    <lineage>
        <taxon>Bacteria</taxon>
        <taxon>Pseudomonadati</taxon>
        <taxon>Pseudomonadota</taxon>
        <taxon>Gammaproteobacteria</taxon>
        <taxon>Vibrionales</taxon>
        <taxon>Vibrionaceae</taxon>
        <taxon>Vibrio</taxon>
    </lineage>
</organism>
<dbReference type="InterPro" id="IPR050276">
    <property type="entry name" value="MshD_Acetyltransferase"/>
</dbReference>